<organism evidence="2 4">
    <name type="scientific">Clostridium formicaceticum</name>
    <dbReference type="NCBI Taxonomy" id="1497"/>
    <lineage>
        <taxon>Bacteria</taxon>
        <taxon>Bacillati</taxon>
        <taxon>Bacillota</taxon>
        <taxon>Clostridia</taxon>
        <taxon>Eubacteriales</taxon>
        <taxon>Clostridiaceae</taxon>
        <taxon>Clostridium</taxon>
    </lineage>
</organism>
<proteinExistence type="predicted"/>
<gene>
    <name evidence="1" type="ORF">BJL90_18685</name>
    <name evidence="2" type="ORF">CLFO_26960</name>
</gene>
<reference evidence="2 4" key="2">
    <citation type="submission" date="2017-03" db="EMBL/GenBank/DDBJ databases">
        <title>Complete sequence of Clostridium formicaceticum DSM 92.</title>
        <authorList>
            <person name="Poehlein A."/>
            <person name="Karl M."/>
            <person name="Bengelsdorf F.R."/>
            <person name="Duerre P."/>
            <person name="Daniel R."/>
        </authorList>
    </citation>
    <scope>NUCLEOTIDE SEQUENCE [LARGE SCALE GENOMIC DNA]</scope>
    <source>
        <strain evidence="2 4">DSM 92</strain>
    </source>
</reference>
<evidence type="ECO:0000313" key="2">
    <source>
        <dbReference type="EMBL" id="ARE88295.1"/>
    </source>
</evidence>
<reference evidence="1 3" key="1">
    <citation type="submission" date="2016-10" db="EMBL/GenBank/DDBJ databases">
        <title>Complete Genome Sequence of Acetogen Clostridium formicoaceticum ATCC 27076.</title>
        <authorList>
            <person name="Bao T."/>
            <person name="Cheng C."/>
            <person name="Zhao J."/>
            <person name="Yang S.-T."/>
            <person name="Wang J."/>
            <person name="Wang M."/>
        </authorList>
    </citation>
    <scope>NUCLEOTIDE SEQUENCE [LARGE SCALE GENOMIC DNA]</scope>
    <source>
        <strain evidence="1 3">ATCC 27076</strain>
    </source>
</reference>
<sequence length="67" mass="7953">MFWVNIKIQKNVIFKKAPMLEVVSVTFKENYKQVVDVNRAAIQWIKDNGYRLGKMMFSIYHVNVDSE</sequence>
<dbReference type="Proteomes" id="UP000177894">
    <property type="component" value="Chromosome"/>
</dbReference>
<dbReference type="RefSeq" id="WP_070971690.1">
    <property type="nucleotide sequence ID" value="NZ_CP017603.1"/>
</dbReference>
<evidence type="ECO:0000313" key="3">
    <source>
        <dbReference type="Proteomes" id="UP000177894"/>
    </source>
</evidence>
<evidence type="ECO:0000313" key="4">
    <source>
        <dbReference type="Proteomes" id="UP000192478"/>
    </source>
</evidence>
<name>A0AAC9RQ63_9CLOT</name>
<protein>
    <submittedName>
        <fullName evidence="2">Uncharacterized protein</fullName>
    </submittedName>
</protein>
<keyword evidence="3" id="KW-1185">Reference proteome</keyword>
<dbReference type="Proteomes" id="UP000192478">
    <property type="component" value="Chromosome"/>
</dbReference>
<dbReference type="KEGG" id="cfm:BJL90_18685"/>
<evidence type="ECO:0000313" key="1">
    <source>
        <dbReference type="EMBL" id="AOY77707.1"/>
    </source>
</evidence>
<dbReference type="Gene3D" id="3.20.80.10">
    <property type="entry name" value="Regulatory factor, effector binding domain"/>
    <property type="match status" value="1"/>
</dbReference>
<dbReference type="EMBL" id="CP017603">
    <property type="protein sequence ID" value="AOY77707.1"/>
    <property type="molecule type" value="Genomic_DNA"/>
</dbReference>
<accession>A0AAC9RQ63</accession>
<dbReference type="AlphaFoldDB" id="A0AAC9RQ63"/>
<dbReference type="EMBL" id="CP020559">
    <property type="protein sequence ID" value="ARE88295.1"/>
    <property type="molecule type" value="Genomic_DNA"/>
</dbReference>
<dbReference type="InterPro" id="IPR011256">
    <property type="entry name" value="Reg_factor_effector_dom_sf"/>
</dbReference>